<sequence>MLPKELFELNFDPWVCLVNADFKKGQYVTAVSTGICKQAVPSRIATQPLSSKGARNRNEVLQAKGIPKQRLKTQTD</sequence>
<gene>
    <name evidence="2" type="ORF">L596_026768</name>
</gene>
<reference evidence="2 3" key="1">
    <citation type="journal article" date="2015" name="Genome Biol.">
        <title>Comparative genomics of Steinernema reveals deeply conserved gene regulatory networks.</title>
        <authorList>
            <person name="Dillman A.R."/>
            <person name="Macchietto M."/>
            <person name="Porter C.F."/>
            <person name="Rogers A."/>
            <person name="Williams B."/>
            <person name="Antoshechkin I."/>
            <person name="Lee M.M."/>
            <person name="Goodwin Z."/>
            <person name="Lu X."/>
            <person name="Lewis E.E."/>
            <person name="Goodrich-Blair H."/>
            <person name="Stock S.P."/>
            <person name="Adams B.J."/>
            <person name="Sternberg P.W."/>
            <person name="Mortazavi A."/>
        </authorList>
    </citation>
    <scope>NUCLEOTIDE SEQUENCE [LARGE SCALE GENOMIC DNA]</scope>
    <source>
        <strain evidence="2 3">ALL</strain>
    </source>
</reference>
<dbReference type="Proteomes" id="UP000298663">
    <property type="component" value="Unassembled WGS sequence"/>
</dbReference>
<proteinExistence type="predicted"/>
<evidence type="ECO:0000313" key="2">
    <source>
        <dbReference type="EMBL" id="TKR62861.1"/>
    </source>
</evidence>
<feature type="compositionally biased region" description="Basic residues" evidence="1">
    <location>
        <begin position="67"/>
        <end position="76"/>
    </location>
</feature>
<dbReference type="AlphaFoldDB" id="A0A4U5M2B6"/>
<evidence type="ECO:0000256" key="1">
    <source>
        <dbReference type="SAM" id="MobiDB-lite"/>
    </source>
</evidence>
<protein>
    <submittedName>
        <fullName evidence="2">Uncharacterized protein</fullName>
    </submittedName>
</protein>
<reference evidence="2 3" key="2">
    <citation type="journal article" date="2019" name="G3 (Bethesda)">
        <title>Hybrid Assembly of the Genome of the Entomopathogenic Nematode Steinernema carpocapsae Identifies the X-Chromosome.</title>
        <authorList>
            <person name="Serra L."/>
            <person name="Macchietto M."/>
            <person name="Macias-Munoz A."/>
            <person name="McGill C.J."/>
            <person name="Rodriguez I.M."/>
            <person name="Rodriguez B."/>
            <person name="Murad R."/>
            <person name="Mortazavi A."/>
        </authorList>
    </citation>
    <scope>NUCLEOTIDE SEQUENCE [LARGE SCALE GENOMIC DNA]</scope>
    <source>
        <strain evidence="2 3">ALL</strain>
    </source>
</reference>
<comment type="caution">
    <text evidence="2">The sequence shown here is derived from an EMBL/GenBank/DDBJ whole genome shotgun (WGS) entry which is preliminary data.</text>
</comment>
<dbReference type="EMBL" id="AZBU02000010">
    <property type="protein sequence ID" value="TKR62861.1"/>
    <property type="molecule type" value="Genomic_DNA"/>
</dbReference>
<keyword evidence="3" id="KW-1185">Reference proteome</keyword>
<name>A0A4U5M2B6_STECR</name>
<accession>A0A4U5M2B6</accession>
<feature type="region of interest" description="Disordered" evidence="1">
    <location>
        <begin position="46"/>
        <end position="76"/>
    </location>
</feature>
<organism evidence="2 3">
    <name type="scientific">Steinernema carpocapsae</name>
    <name type="common">Entomopathogenic nematode</name>
    <dbReference type="NCBI Taxonomy" id="34508"/>
    <lineage>
        <taxon>Eukaryota</taxon>
        <taxon>Metazoa</taxon>
        <taxon>Ecdysozoa</taxon>
        <taxon>Nematoda</taxon>
        <taxon>Chromadorea</taxon>
        <taxon>Rhabditida</taxon>
        <taxon>Tylenchina</taxon>
        <taxon>Panagrolaimomorpha</taxon>
        <taxon>Strongyloidoidea</taxon>
        <taxon>Steinernematidae</taxon>
        <taxon>Steinernema</taxon>
    </lineage>
</organism>
<evidence type="ECO:0000313" key="3">
    <source>
        <dbReference type="Proteomes" id="UP000298663"/>
    </source>
</evidence>